<dbReference type="Proteomes" id="UP000463961">
    <property type="component" value="Chromosome"/>
</dbReference>
<evidence type="ECO:0000313" key="2">
    <source>
        <dbReference type="Proteomes" id="UP000463961"/>
    </source>
</evidence>
<organism evidence="1 2">
    <name type="scientific">Fluviibacter phosphoraccumulans</name>
    <dbReference type="NCBI Taxonomy" id="1751046"/>
    <lineage>
        <taxon>Bacteria</taxon>
        <taxon>Pseudomonadati</taxon>
        <taxon>Pseudomonadota</taxon>
        <taxon>Betaproteobacteria</taxon>
        <taxon>Rhodocyclales</taxon>
        <taxon>Fluviibacteraceae</taxon>
        <taxon>Fluviibacter</taxon>
    </lineage>
</organism>
<accession>A0A679I9V5</accession>
<sequence>MHIKEVIEAQPTQKPLNPAQARIRALKQQVDSAKVALQRERQRKVQQKLQQQAQRLAKPTQSI</sequence>
<keyword evidence="2" id="KW-1185">Reference proteome</keyword>
<dbReference type="AlphaFoldDB" id="A0A679I9V5"/>
<reference evidence="2" key="1">
    <citation type="submission" date="2020-01" db="EMBL/GenBank/DDBJ databases">
        <title>Phosphoaccumulans saitamaens gen. nov., sp. nov., a polyphosphate accumulating bacterium isolated from surface river water.</title>
        <authorList>
            <person name="Watanabe K."/>
            <person name="Suda W."/>
        </authorList>
    </citation>
    <scope>NUCLEOTIDE SEQUENCE [LARGE SCALE GENOMIC DNA]</scope>
    <source>
        <strain evidence="2">ICHIAU1</strain>
    </source>
</reference>
<dbReference type="EMBL" id="AP022345">
    <property type="protein sequence ID" value="BBU68542.1"/>
    <property type="molecule type" value="Genomic_DNA"/>
</dbReference>
<proteinExistence type="predicted"/>
<protein>
    <submittedName>
        <fullName evidence="1">Uncharacterized protein</fullName>
    </submittedName>
</protein>
<evidence type="ECO:0000313" key="1">
    <source>
        <dbReference type="EMBL" id="BBU68542.1"/>
    </source>
</evidence>
<gene>
    <name evidence="1" type="ORF">ICHIAU1_08250</name>
</gene>
<name>A0A679I9V5_9RHOO</name>
<dbReference type="RefSeq" id="WP_162050674.1">
    <property type="nucleotide sequence ID" value="NZ_AP019011.1"/>
</dbReference>